<evidence type="ECO:0000313" key="6">
    <source>
        <dbReference type="EMBL" id="NYI91122.1"/>
    </source>
</evidence>
<dbReference type="AlphaFoldDB" id="A0A853B8M7"/>
<dbReference type="PANTHER" id="PTHR11941:SF54">
    <property type="entry name" value="ENOYL-COA HYDRATASE, MITOCHONDRIAL"/>
    <property type="match status" value="1"/>
</dbReference>
<dbReference type="FunFam" id="3.90.226.10:FF:000009">
    <property type="entry name" value="Carnitinyl-CoA dehydratase"/>
    <property type="match status" value="1"/>
</dbReference>
<keyword evidence="7" id="KW-1185">Reference proteome</keyword>
<dbReference type="EC" id="4.2.1.17" evidence="2"/>
<dbReference type="SUPFAM" id="SSF52096">
    <property type="entry name" value="ClpP/crotonase"/>
    <property type="match status" value="1"/>
</dbReference>
<evidence type="ECO:0000256" key="3">
    <source>
        <dbReference type="ARBA" id="ARBA00023239"/>
    </source>
</evidence>
<dbReference type="Gene3D" id="1.10.12.10">
    <property type="entry name" value="Lyase 2-enoyl-coa Hydratase, Chain A, domain 2"/>
    <property type="match status" value="1"/>
</dbReference>
<dbReference type="InterPro" id="IPR014748">
    <property type="entry name" value="Enoyl-CoA_hydra_C"/>
</dbReference>
<evidence type="ECO:0000256" key="4">
    <source>
        <dbReference type="ARBA" id="ARBA00023709"/>
    </source>
</evidence>
<evidence type="ECO:0000256" key="1">
    <source>
        <dbReference type="ARBA" id="ARBA00005254"/>
    </source>
</evidence>
<dbReference type="CDD" id="cd06558">
    <property type="entry name" value="crotonase-like"/>
    <property type="match status" value="1"/>
</dbReference>
<gene>
    <name evidence="6" type="ORF">HNR02_004445</name>
</gene>
<evidence type="ECO:0000256" key="2">
    <source>
        <dbReference type="ARBA" id="ARBA00012076"/>
    </source>
</evidence>
<dbReference type="EMBL" id="JACCFK010000001">
    <property type="protein sequence ID" value="NYI91122.1"/>
    <property type="molecule type" value="Genomic_DNA"/>
</dbReference>
<dbReference type="Proteomes" id="UP000549616">
    <property type="component" value="Unassembled WGS sequence"/>
</dbReference>
<evidence type="ECO:0000313" key="7">
    <source>
        <dbReference type="Proteomes" id="UP000549616"/>
    </source>
</evidence>
<dbReference type="Pfam" id="PF00378">
    <property type="entry name" value="ECH_1"/>
    <property type="match status" value="1"/>
</dbReference>
<comment type="catalytic activity">
    <reaction evidence="5">
        <text>a 4-saturated-(3S)-3-hydroxyacyl-CoA = a (3E)-enoyl-CoA + H2O</text>
        <dbReference type="Rhea" id="RHEA:20724"/>
        <dbReference type="ChEBI" id="CHEBI:15377"/>
        <dbReference type="ChEBI" id="CHEBI:58521"/>
        <dbReference type="ChEBI" id="CHEBI:137480"/>
        <dbReference type="EC" id="4.2.1.17"/>
    </reaction>
</comment>
<evidence type="ECO:0000256" key="5">
    <source>
        <dbReference type="ARBA" id="ARBA00023717"/>
    </source>
</evidence>
<comment type="caution">
    <text evidence="6">The sequence shown here is derived from an EMBL/GenBank/DDBJ whole genome shotgun (WGS) entry which is preliminary data.</text>
</comment>
<dbReference type="InterPro" id="IPR029045">
    <property type="entry name" value="ClpP/crotonase-like_dom_sf"/>
</dbReference>
<accession>A0A853B8M7</accession>
<sequence>MSDEFVVVERDDAVATVRINRPDVHNALNAALLRRLGDEIAALGRDGRIRAIVVTGTGEKAFSAGADLDELAPLDAESAVPVMRAGQAVIRGIERSRVPVVAAVNGLALGGGFELVLACSFAVVSRKAAFGLPESGLGLIPGYGGTQRLARVAGPAVARHVMLTGSRIDAERAHQLGLAVMAPTEPEDLLPEALRIARTIAARGPRAVRAILGAVDRGLDMALEAGLDLETGLAALAIGSREAAEGVAAFQGKRAPEFEDPA</sequence>
<reference evidence="6 7" key="1">
    <citation type="submission" date="2020-07" db="EMBL/GenBank/DDBJ databases">
        <title>Sequencing the genomes of 1000 actinobacteria strains.</title>
        <authorList>
            <person name="Klenk H.-P."/>
        </authorList>
    </citation>
    <scope>NUCLEOTIDE SEQUENCE [LARGE SCALE GENOMIC DNA]</scope>
    <source>
        <strain evidence="6 7">DSM 104006</strain>
    </source>
</reference>
<proteinExistence type="inferred from homology"/>
<name>A0A853B8M7_9PSEU</name>
<dbReference type="InterPro" id="IPR001753">
    <property type="entry name" value="Enoyl-CoA_hydra/iso"/>
</dbReference>
<dbReference type="Gene3D" id="3.90.226.10">
    <property type="entry name" value="2-enoyl-CoA Hydratase, Chain A, domain 1"/>
    <property type="match status" value="1"/>
</dbReference>
<organism evidence="6 7">
    <name type="scientific">Amycolatopsis endophytica</name>
    <dbReference type="NCBI Taxonomy" id="860233"/>
    <lineage>
        <taxon>Bacteria</taxon>
        <taxon>Bacillati</taxon>
        <taxon>Actinomycetota</taxon>
        <taxon>Actinomycetes</taxon>
        <taxon>Pseudonocardiales</taxon>
        <taxon>Pseudonocardiaceae</taxon>
        <taxon>Amycolatopsis</taxon>
    </lineage>
</organism>
<comment type="similarity">
    <text evidence="1">Belongs to the enoyl-CoA hydratase/isomerase family.</text>
</comment>
<comment type="catalytic activity">
    <reaction evidence="4">
        <text>a (3S)-3-hydroxyacyl-CoA = a (2E)-enoyl-CoA + H2O</text>
        <dbReference type="Rhea" id="RHEA:16105"/>
        <dbReference type="ChEBI" id="CHEBI:15377"/>
        <dbReference type="ChEBI" id="CHEBI:57318"/>
        <dbReference type="ChEBI" id="CHEBI:58856"/>
        <dbReference type="EC" id="4.2.1.17"/>
    </reaction>
</comment>
<dbReference type="GO" id="GO:0006635">
    <property type="term" value="P:fatty acid beta-oxidation"/>
    <property type="evidence" value="ECO:0007669"/>
    <property type="project" value="TreeGrafter"/>
</dbReference>
<dbReference type="RefSeq" id="WP_179775051.1">
    <property type="nucleotide sequence ID" value="NZ_JACCFK010000001.1"/>
</dbReference>
<protein>
    <recommendedName>
        <fullName evidence="2">enoyl-CoA hydratase</fullName>
        <ecNumber evidence="2">4.2.1.17</ecNumber>
    </recommendedName>
</protein>
<dbReference type="PANTHER" id="PTHR11941">
    <property type="entry name" value="ENOYL-COA HYDRATASE-RELATED"/>
    <property type="match status" value="1"/>
</dbReference>
<dbReference type="GO" id="GO:0004300">
    <property type="term" value="F:enoyl-CoA hydratase activity"/>
    <property type="evidence" value="ECO:0007669"/>
    <property type="project" value="UniProtKB-EC"/>
</dbReference>
<keyword evidence="3 6" id="KW-0456">Lyase</keyword>